<protein>
    <submittedName>
        <fullName evidence="3">Ribonuclease T</fullName>
    </submittedName>
</protein>
<organism evidence="3 4">
    <name type="scientific">Sphingorhabdus wooponensis</name>
    <dbReference type="NCBI Taxonomy" id="940136"/>
    <lineage>
        <taxon>Bacteria</taxon>
        <taxon>Pseudomonadati</taxon>
        <taxon>Pseudomonadota</taxon>
        <taxon>Alphaproteobacteria</taxon>
        <taxon>Sphingomonadales</taxon>
        <taxon>Sphingomonadaceae</taxon>
        <taxon>Sphingorhabdus</taxon>
    </lineage>
</organism>
<dbReference type="OrthoDB" id="4720638at2"/>
<dbReference type="PROSITE" id="PS00530">
    <property type="entry name" value="RNASE_T2_1"/>
    <property type="match status" value="1"/>
</dbReference>
<dbReference type="Gene3D" id="3.90.730.10">
    <property type="entry name" value="Ribonuclease T2-like"/>
    <property type="match status" value="1"/>
</dbReference>
<dbReference type="Pfam" id="PF00445">
    <property type="entry name" value="Ribonuclease_T2"/>
    <property type="match status" value="1"/>
</dbReference>
<comment type="similarity">
    <text evidence="1 2">Belongs to the RNase T2 family.</text>
</comment>
<accession>A0A426RRY2</accession>
<comment type="caution">
    <text evidence="3">The sequence shown here is derived from an EMBL/GenBank/DDBJ whole genome shotgun (WGS) entry which is preliminary data.</text>
</comment>
<dbReference type="InterPro" id="IPR018188">
    <property type="entry name" value="RNase_T2_His_AS_1"/>
</dbReference>
<dbReference type="GO" id="GO:0003723">
    <property type="term" value="F:RNA binding"/>
    <property type="evidence" value="ECO:0007669"/>
    <property type="project" value="InterPro"/>
</dbReference>
<name>A0A426RRY2_9SPHN</name>
<dbReference type="RefSeq" id="WP_125229732.1">
    <property type="nucleotide sequence ID" value="NZ_RWJI01000001.1"/>
</dbReference>
<dbReference type="InterPro" id="IPR001568">
    <property type="entry name" value="RNase_T2-like"/>
</dbReference>
<dbReference type="InterPro" id="IPR033130">
    <property type="entry name" value="RNase_T2_His_AS_2"/>
</dbReference>
<gene>
    <name evidence="3" type="ORF">D7D48_02140</name>
</gene>
<dbReference type="EMBL" id="RWJI01000001">
    <property type="protein sequence ID" value="RRQ51718.1"/>
    <property type="molecule type" value="Genomic_DNA"/>
</dbReference>
<keyword evidence="4" id="KW-1185">Reference proteome</keyword>
<dbReference type="PANTHER" id="PTHR11240">
    <property type="entry name" value="RIBONUCLEASE T2"/>
    <property type="match status" value="1"/>
</dbReference>
<evidence type="ECO:0000313" key="4">
    <source>
        <dbReference type="Proteomes" id="UP000268553"/>
    </source>
</evidence>
<sequence length="222" mass="25090">MAQAWQCQPPRFLPRPALELPPSGQARRTAIDGYVLALSWSPEYCRGRMRDPAARFQCSGEMGDFGFILHGLWPETKGANYPQYCRAVGVLPRRAVRDNICLSPSPQLLQHQWAKHGSCMANRPDTYFGAARLLFNTIEFPDMARLSREPERGTPLTAQVLAERMADLNDGLPTDAITVKTNAKGWLQEVHICLGKDFKPRRCPIFTRRAPTTAQIKIWRGR</sequence>
<dbReference type="GO" id="GO:0006401">
    <property type="term" value="P:RNA catabolic process"/>
    <property type="evidence" value="ECO:0007669"/>
    <property type="project" value="TreeGrafter"/>
</dbReference>
<dbReference type="PROSITE" id="PS00531">
    <property type="entry name" value="RNASE_T2_2"/>
    <property type="match status" value="1"/>
</dbReference>
<evidence type="ECO:0000313" key="3">
    <source>
        <dbReference type="EMBL" id="RRQ51718.1"/>
    </source>
</evidence>
<evidence type="ECO:0000256" key="2">
    <source>
        <dbReference type="RuleBase" id="RU004328"/>
    </source>
</evidence>
<reference evidence="3 4" key="1">
    <citation type="submission" date="2018-12" db="EMBL/GenBank/DDBJ databases">
        <authorList>
            <person name="Kim S.-J."/>
            <person name="Jung G.-Y."/>
        </authorList>
    </citation>
    <scope>NUCLEOTIDE SEQUENCE [LARGE SCALE GENOMIC DNA]</scope>
    <source>
        <strain evidence="3 4">03SU3-P</strain>
    </source>
</reference>
<dbReference type="InterPro" id="IPR036430">
    <property type="entry name" value="RNase_T2-like_sf"/>
</dbReference>
<proteinExistence type="inferred from homology"/>
<evidence type="ECO:0000256" key="1">
    <source>
        <dbReference type="ARBA" id="ARBA00007469"/>
    </source>
</evidence>
<dbReference type="PANTHER" id="PTHR11240:SF22">
    <property type="entry name" value="RIBONUCLEASE T2"/>
    <property type="match status" value="1"/>
</dbReference>
<dbReference type="Proteomes" id="UP000268553">
    <property type="component" value="Unassembled WGS sequence"/>
</dbReference>
<dbReference type="SUPFAM" id="SSF55895">
    <property type="entry name" value="Ribonuclease Rh-like"/>
    <property type="match status" value="1"/>
</dbReference>
<dbReference type="AlphaFoldDB" id="A0A426RRY2"/>
<dbReference type="GO" id="GO:0033897">
    <property type="term" value="F:ribonuclease T2 activity"/>
    <property type="evidence" value="ECO:0007669"/>
    <property type="project" value="InterPro"/>
</dbReference>